<evidence type="ECO:0000313" key="2">
    <source>
        <dbReference type="EMBL" id="OGC40385.1"/>
    </source>
</evidence>
<comment type="caution">
    <text evidence="2">The sequence shown here is derived from an EMBL/GenBank/DDBJ whole genome shotgun (WGS) entry which is preliminary data.</text>
</comment>
<reference evidence="2 3" key="1">
    <citation type="journal article" date="2016" name="Nat. Commun.">
        <title>Thousands of microbial genomes shed light on interconnected biogeochemical processes in an aquifer system.</title>
        <authorList>
            <person name="Anantharaman K."/>
            <person name="Brown C.T."/>
            <person name="Hug L.A."/>
            <person name="Sharon I."/>
            <person name="Castelle C.J."/>
            <person name="Probst A.J."/>
            <person name="Thomas B.C."/>
            <person name="Singh A."/>
            <person name="Wilkins M.J."/>
            <person name="Karaoz U."/>
            <person name="Brodie E.L."/>
            <person name="Williams K.H."/>
            <person name="Hubbard S.S."/>
            <person name="Banfield J.F."/>
        </authorList>
    </citation>
    <scope>NUCLEOTIDE SEQUENCE [LARGE SCALE GENOMIC DNA]</scope>
</reference>
<organism evidence="2 3">
    <name type="scientific">candidate division WOR-1 bacterium RIFOXYC2_FULL_46_14</name>
    <dbReference type="NCBI Taxonomy" id="1802587"/>
    <lineage>
        <taxon>Bacteria</taxon>
        <taxon>Bacillati</taxon>
        <taxon>Saganbacteria</taxon>
    </lineage>
</organism>
<dbReference type="EMBL" id="MEUJ01000004">
    <property type="protein sequence ID" value="OGC40385.1"/>
    <property type="molecule type" value="Genomic_DNA"/>
</dbReference>
<sequence length="141" mass="15810">MELKNKTVAIDTMFFIYYFEGSAFSEKIEKILKKVESGEAKAVTTVITLSEILAKPLEHKNLPLADEYKNILNSFPNLTVLEINQYLATLAAGVRAKYKIKLPDALQIAGGLVSNADLFITNDKKLKKITEIKVLSLDRDF</sequence>
<name>A0A1F4U5Y7_UNCSA</name>
<dbReference type="Pfam" id="PF01850">
    <property type="entry name" value="PIN"/>
    <property type="match status" value="1"/>
</dbReference>
<evidence type="ECO:0000259" key="1">
    <source>
        <dbReference type="Pfam" id="PF01850"/>
    </source>
</evidence>
<gene>
    <name evidence="2" type="ORF">A2438_03880</name>
</gene>
<protein>
    <recommendedName>
        <fullName evidence="1">PIN domain-containing protein</fullName>
    </recommendedName>
</protein>
<dbReference type="Gene3D" id="3.40.50.1010">
    <property type="entry name" value="5'-nuclease"/>
    <property type="match status" value="1"/>
</dbReference>
<dbReference type="InterPro" id="IPR002716">
    <property type="entry name" value="PIN_dom"/>
</dbReference>
<proteinExistence type="predicted"/>
<evidence type="ECO:0000313" key="3">
    <source>
        <dbReference type="Proteomes" id="UP000179242"/>
    </source>
</evidence>
<dbReference type="InterPro" id="IPR029060">
    <property type="entry name" value="PIN-like_dom_sf"/>
</dbReference>
<dbReference type="AlphaFoldDB" id="A0A1F4U5Y7"/>
<accession>A0A1F4U5Y7</accession>
<feature type="domain" description="PIN" evidence="1">
    <location>
        <begin position="9"/>
        <end position="130"/>
    </location>
</feature>
<dbReference type="SUPFAM" id="SSF88723">
    <property type="entry name" value="PIN domain-like"/>
    <property type="match status" value="1"/>
</dbReference>
<dbReference type="Proteomes" id="UP000179242">
    <property type="component" value="Unassembled WGS sequence"/>
</dbReference>